<reference evidence="10 11" key="1">
    <citation type="submission" date="2016-11" db="EMBL/GenBank/DDBJ databases">
        <authorList>
            <person name="Jaros S."/>
            <person name="Januszkiewicz K."/>
            <person name="Wedrychowicz H."/>
        </authorList>
    </citation>
    <scope>NUCLEOTIDE SEQUENCE [LARGE SCALE GENOMIC DNA]</scope>
    <source>
        <strain evidence="10 11">GAS499</strain>
    </source>
</reference>
<feature type="domain" description="Bacterial sugar transferase" evidence="9">
    <location>
        <begin position="290"/>
        <end position="473"/>
    </location>
</feature>
<dbReference type="GO" id="GO:0000271">
    <property type="term" value="P:polysaccharide biosynthetic process"/>
    <property type="evidence" value="ECO:0007669"/>
    <property type="project" value="UniProtKB-KW"/>
</dbReference>
<proteinExistence type="inferred from homology"/>
<dbReference type="GO" id="GO:0089702">
    <property type="term" value="F:undecaprenyl-phosphate glucose phosphotransferase activity"/>
    <property type="evidence" value="ECO:0007669"/>
    <property type="project" value="TreeGrafter"/>
</dbReference>
<evidence type="ECO:0000259" key="9">
    <source>
        <dbReference type="Pfam" id="PF02397"/>
    </source>
</evidence>
<dbReference type="InterPro" id="IPR003362">
    <property type="entry name" value="Bact_transf"/>
</dbReference>
<dbReference type="EMBL" id="LT670844">
    <property type="protein sequence ID" value="SHJ21535.1"/>
    <property type="molecule type" value="Genomic_DNA"/>
</dbReference>
<keyword evidence="3 10" id="KW-0808">Transferase</keyword>
<keyword evidence="4 8" id="KW-0812">Transmembrane</keyword>
<dbReference type="PANTHER" id="PTHR30576:SF21">
    <property type="entry name" value="UDP-GLUCOSE:UNDECAPRENYL-PHOSPHATE GLUCOSE-1-PHOSPHATE TRANSFERASE"/>
    <property type="match status" value="1"/>
</dbReference>
<dbReference type="NCBIfam" id="TIGR03023">
    <property type="entry name" value="WcaJ_sugtrans"/>
    <property type="match status" value="1"/>
</dbReference>
<dbReference type="GO" id="GO:0016020">
    <property type="term" value="C:membrane"/>
    <property type="evidence" value="ECO:0007669"/>
    <property type="project" value="UniProtKB-SubCell"/>
</dbReference>
<protein>
    <submittedName>
        <fullName evidence="10">Putative colanic acid biosysnthesis UDP-glucose lipid carrier transferase</fullName>
    </submittedName>
</protein>
<dbReference type="InterPro" id="IPR017475">
    <property type="entry name" value="EPS_sugar_tfrase"/>
</dbReference>
<feature type="transmembrane region" description="Helical" evidence="8">
    <location>
        <begin position="295"/>
        <end position="318"/>
    </location>
</feature>
<evidence type="ECO:0000256" key="6">
    <source>
        <dbReference type="ARBA" id="ARBA00023136"/>
    </source>
</evidence>
<feature type="transmembrane region" description="Helical" evidence="8">
    <location>
        <begin position="104"/>
        <end position="122"/>
    </location>
</feature>
<comment type="subcellular location">
    <subcellularLocation>
        <location evidence="1">Membrane</location>
        <topology evidence="1">Multi-pass membrane protein</topology>
    </subcellularLocation>
</comment>
<evidence type="ECO:0000256" key="2">
    <source>
        <dbReference type="ARBA" id="ARBA00006464"/>
    </source>
</evidence>
<name>A0A1M6HH79_9BRAD</name>
<feature type="transmembrane region" description="Helical" evidence="8">
    <location>
        <begin position="31"/>
        <end position="56"/>
    </location>
</feature>
<evidence type="ECO:0000313" key="11">
    <source>
        <dbReference type="Proteomes" id="UP000189935"/>
    </source>
</evidence>
<dbReference type="Pfam" id="PF02397">
    <property type="entry name" value="Bac_transf"/>
    <property type="match status" value="1"/>
</dbReference>
<organism evidence="10 11">
    <name type="scientific">Bradyrhizobium lablabi</name>
    <dbReference type="NCBI Taxonomy" id="722472"/>
    <lineage>
        <taxon>Bacteria</taxon>
        <taxon>Pseudomonadati</taxon>
        <taxon>Pseudomonadota</taxon>
        <taxon>Alphaproteobacteria</taxon>
        <taxon>Hyphomicrobiales</taxon>
        <taxon>Nitrobacteraceae</taxon>
        <taxon>Bradyrhizobium</taxon>
    </lineage>
</organism>
<evidence type="ECO:0000256" key="5">
    <source>
        <dbReference type="ARBA" id="ARBA00022989"/>
    </source>
</evidence>
<keyword evidence="6 8" id="KW-0472">Membrane</keyword>
<accession>A0A1M6HH79</accession>
<dbReference type="NCBIfam" id="TIGR03025">
    <property type="entry name" value="EPS_sugtrans"/>
    <property type="match status" value="1"/>
</dbReference>
<comment type="similarity">
    <text evidence="2">Belongs to the bacterial sugar transferase family.</text>
</comment>
<evidence type="ECO:0000256" key="3">
    <source>
        <dbReference type="ARBA" id="ARBA00022679"/>
    </source>
</evidence>
<dbReference type="GO" id="GO:0009242">
    <property type="term" value="P:colanic acid biosynthetic process"/>
    <property type="evidence" value="ECO:0007669"/>
    <property type="project" value="TreeGrafter"/>
</dbReference>
<keyword evidence="7" id="KW-0270">Exopolysaccharide synthesis</keyword>
<dbReference type="RefSeq" id="WP_172841930.1">
    <property type="nucleotide sequence ID" value="NZ_LT670844.1"/>
</dbReference>
<dbReference type="AlphaFoldDB" id="A0A1M6HH79"/>
<sequence length="480" mass="52697">MKAPPASSQARYQPASGADAASHLPLSYDDFGVLAALSDVCAIVVASMAAGSAYHLLAYGRVGSVAEFFGVGAILAALTAALMKLKNLYTPDSLLSVRSQVSPIILVWSSVVLFLLGVSFTLKISEGLSRGSMLSLAITAPLLILGQRLLVKRTMLAILQKGWLKRSKIVLITREPKDTTASDETLRAYDVVGTYVLPSDSEGIRHLLANLVGAARGANIVSEVHLAMDWNRLSDMKQVLAELRVLPVPVRLIADATAREILQHPQRSLGGVVSFELQRPPLTAGERAAKRAFDIAAATAGLLAIAPLLLAISFAVWIESPGPVLFRQTRGGFNGRAFHIVKFRTMRVMEDGPTIVQATSNDHRLTSIGRWLRRSSVDELPQLINVLRGDMSLVGPRPHALAHDVQYSRLISNYPYRHHVRPGITGWAQVNGFRGETPTVDKMRQRVELDLWYATNWSFWLDLRILFWTVLEICRTRNAF</sequence>
<dbReference type="InterPro" id="IPR017473">
    <property type="entry name" value="Undecaprenyl-P_gluc_Ptfrase"/>
</dbReference>
<gene>
    <name evidence="10" type="ORF">SAMN05444159_0005</name>
</gene>
<feature type="transmembrane region" description="Helical" evidence="8">
    <location>
        <begin position="62"/>
        <end position="83"/>
    </location>
</feature>
<evidence type="ECO:0000256" key="1">
    <source>
        <dbReference type="ARBA" id="ARBA00004141"/>
    </source>
</evidence>
<evidence type="ECO:0000256" key="8">
    <source>
        <dbReference type="SAM" id="Phobius"/>
    </source>
</evidence>
<dbReference type="Pfam" id="PF13727">
    <property type="entry name" value="CoA_binding_3"/>
    <property type="match status" value="1"/>
</dbReference>
<keyword evidence="5 8" id="KW-1133">Transmembrane helix</keyword>
<evidence type="ECO:0000256" key="4">
    <source>
        <dbReference type="ARBA" id="ARBA00022692"/>
    </source>
</evidence>
<evidence type="ECO:0000256" key="7">
    <source>
        <dbReference type="ARBA" id="ARBA00023169"/>
    </source>
</evidence>
<evidence type="ECO:0000313" key="10">
    <source>
        <dbReference type="EMBL" id="SHJ21535.1"/>
    </source>
</evidence>
<dbReference type="PANTHER" id="PTHR30576">
    <property type="entry name" value="COLANIC BIOSYNTHESIS UDP-GLUCOSE LIPID CARRIER TRANSFERASE"/>
    <property type="match status" value="1"/>
</dbReference>
<dbReference type="Proteomes" id="UP000189935">
    <property type="component" value="Chromosome I"/>
</dbReference>